<accession>A0A9P4GMT6</accession>
<evidence type="ECO:0000259" key="1">
    <source>
        <dbReference type="Pfam" id="PF01738"/>
    </source>
</evidence>
<evidence type="ECO:0000313" key="3">
    <source>
        <dbReference type="Proteomes" id="UP000800039"/>
    </source>
</evidence>
<evidence type="ECO:0000313" key="2">
    <source>
        <dbReference type="EMBL" id="KAF1848324.1"/>
    </source>
</evidence>
<dbReference type="Proteomes" id="UP000800039">
    <property type="component" value="Unassembled WGS sequence"/>
</dbReference>
<dbReference type="InterPro" id="IPR029058">
    <property type="entry name" value="AB_hydrolase_fold"/>
</dbReference>
<name>A0A9P4GMT6_9PLEO</name>
<sequence length="236" mass="27089">MASNPMQWCCVVGVKHDGTPKGQLKKIGDKNGSTQNAVLIMTDVIGMDFPNVQLIADQFATNGYFTVIPDVFNGNECPFPTPESFDLQEYFKTKIPGVPQVDPMYESVIKHLREELGVKRLGGVGHCFGGKYVCAYRIDFYFYRNVSFFKRYKCYQTREQSLTVCAETDFIFSTEKRCETEDILKEHTVPYQVFLYSDVEHGFGVKGDLSHAKARFAKEQAFMQAVHWFDEYVKKR</sequence>
<gene>
    <name evidence="2" type="ORF">K460DRAFT_427372</name>
</gene>
<feature type="domain" description="Dienelactone hydrolase" evidence="1">
    <location>
        <begin position="33"/>
        <end position="232"/>
    </location>
</feature>
<dbReference type="GeneID" id="63855523"/>
<dbReference type="InterPro" id="IPR002925">
    <property type="entry name" value="Dienelactn_hydro"/>
</dbReference>
<dbReference type="SUPFAM" id="SSF53474">
    <property type="entry name" value="alpha/beta-Hydrolases"/>
    <property type="match status" value="1"/>
</dbReference>
<keyword evidence="3" id="KW-1185">Reference proteome</keyword>
<dbReference type="AlphaFoldDB" id="A0A9P4GMT6"/>
<dbReference type="Pfam" id="PF01738">
    <property type="entry name" value="DLH"/>
    <property type="match status" value="1"/>
</dbReference>
<dbReference type="GO" id="GO:0016787">
    <property type="term" value="F:hydrolase activity"/>
    <property type="evidence" value="ECO:0007669"/>
    <property type="project" value="InterPro"/>
</dbReference>
<dbReference type="EMBL" id="ML976615">
    <property type="protein sequence ID" value="KAF1848324.1"/>
    <property type="molecule type" value="Genomic_DNA"/>
</dbReference>
<protein>
    <submittedName>
        <fullName evidence="2">Esterase/lipase</fullName>
    </submittedName>
</protein>
<dbReference type="Gene3D" id="3.40.50.1820">
    <property type="entry name" value="alpha/beta hydrolase"/>
    <property type="match status" value="1"/>
</dbReference>
<dbReference type="PANTHER" id="PTHR17630">
    <property type="entry name" value="DIENELACTONE HYDROLASE"/>
    <property type="match status" value="1"/>
</dbReference>
<comment type="caution">
    <text evidence="2">The sequence shown here is derived from an EMBL/GenBank/DDBJ whole genome shotgun (WGS) entry which is preliminary data.</text>
</comment>
<dbReference type="PANTHER" id="PTHR17630:SF44">
    <property type="entry name" value="PROTEIN AIM2"/>
    <property type="match status" value="1"/>
</dbReference>
<proteinExistence type="predicted"/>
<dbReference type="OrthoDB" id="17560at2759"/>
<dbReference type="RefSeq" id="XP_040790887.1">
    <property type="nucleotide sequence ID" value="XM_040938270.1"/>
</dbReference>
<reference evidence="2" key="1">
    <citation type="submission" date="2020-01" db="EMBL/GenBank/DDBJ databases">
        <authorList>
            <consortium name="DOE Joint Genome Institute"/>
            <person name="Haridas S."/>
            <person name="Albert R."/>
            <person name="Binder M."/>
            <person name="Bloem J."/>
            <person name="Labutti K."/>
            <person name="Salamov A."/>
            <person name="Andreopoulos B."/>
            <person name="Baker S.E."/>
            <person name="Barry K."/>
            <person name="Bills G."/>
            <person name="Bluhm B.H."/>
            <person name="Cannon C."/>
            <person name="Castanera R."/>
            <person name="Culley D.E."/>
            <person name="Daum C."/>
            <person name="Ezra D."/>
            <person name="Gonzalez J.B."/>
            <person name="Henrissat B."/>
            <person name="Kuo A."/>
            <person name="Liang C."/>
            <person name="Lipzen A."/>
            <person name="Lutzoni F."/>
            <person name="Magnuson J."/>
            <person name="Mondo S."/>
            <person name="Nolan M."/>
            <person name="Ohm R."/>
            <person name="Pangilinan J."/>
            <person name="Park H.-J."/>
            <person name="Ramirez L."/>
            <person name="Alfaro M."/>
            <person name="Sun H."/>
            <person name="Tritt A."/>
            <person name="Yoshinaga Y."/>
            <person name="Zwiers L.-H."/>
            <person name="Turgeon B.G."/>
            <person name="Goodwin S.B."/>
            <person name="Spatafora J.W."/>
            <person name="Crous P.W."/>
            <person name="Grigoriev I.V."/>
        </authorList>
    </citation>
    <scope>NUCLEOTIDE SEQUENCE</scope>
    <source>
        <strain evidence="2">CBS 394.84</strain>
    </source>
</reference>
<organism evidence="2 3">
    <name type="scientific">Cucurbitaria berberidis CBS 394.84</name>
    <dbReference type="NCBI Taxonomy" id="1168544"/>
    <lineage>
        <taxon>Eukaryota</taxon>
        <taxon>Fungi</taxon>
        <taxon>Dikarya</taxon>
        <taxon>Ascomycota</taxon>
        <taxon>Pezizomycotina</taxon>
        <taxon>Dothideomycetes</taxon>
        <taxon>Pleosporomycetidae</taxon>
        <taxon>Pleosporales</taxon>
        <taxon>Pleosporineae</taxon>
        <taxon>Cucurbitariaceae</taxon>
        <taxon>Cucurbitaria</taxon>
    </lineage>
</organism>